<feature type="compositionally biased region" description="Basic residues" evidence="6">
    <location>
        <begin position="608"/>
        <end position="623"/>
    </location>
</feature>
<dbReference type="Proteomes" id="UP000466442">
    <property type="component" value="Unassembled WGS sequence"/>
</dbReference>
<feature type="compositionally biased region" description="Basic and acidic residues" evidence="6">
    <location>
        <begin position="453"/>
        <end position="463"/>
    </location>
</feature>
<dbReference type="Gene3D" id="1.10.510.10">
    <property type="entry name" value="Transferase(Phosphotransferase) domain 1"/>
    <property type="match status" value="1"/>
</dbReference>
<feature type="region of interest" description="Disordered" evidence="6">
    <location>
        <begin position="436"/>
        <end position="554"/>
    </location>
</feature>
<dbReference type="GO" id="GO:0005634">
    <property type="term" value="C:nucleus"/>
    <property type="evidence" value="ECO:0007669"/>
    <property type="project" value="TreeGrafter"/>
</dbReference>
<dbReference type="SUPFAM" id="SSF56112">
    <property type="entry name" value="Protein kinase-like (PK-like)"/>
    <property type="match status" value="1"/>
</dbReference>
<protein>
    <recommendedName>
        <fullName evidence="7">Protein kinase domain-containing protein</fullName>
    </recommendedName>
</protein>
<evidence type="ECO:0000259" key="7">
    <source>
        <dbReference type="PROSITE" id="PS50011"/>
    </source>
</evidence>
<feature type="compositionally biased region" description="Basic and acidic residues" evidence="6">
    <location>
        <begin position="694"/>
        <end position="708"/>
    </location>
</feature>
<proteinExistence type="predicted"/>
<reference evidence="8" key="1">
    <citation type="journal article" date="2021" name="Mol. Ecol. Resour.">
        <title>Apolygus lucorum genome provides insights into omnivorousness and mesophyll feeding.</title>
        <authorList>
            <person name="Liu Y."/>
            <person name="Liu H."/>
            <person name="Wang H."/>
            <person name="Huang T."/>
            <person name="Liu B."/>
            <person name="Yang B."/>
            <person name="Yin L."/>
            <person name="Li B."/>
            <person name="Zhang Y."/>
            <person name="Zhang S."/>
            <person name="Jiang F."/>
            <person name="Zhang X."/>
            <person name="Ren Y."/>
            <person name="Wang B."/>
            <person name="Wang S."/>
            <person name="Lu Y."/>
            <person name="Wu K."/>
            <person name="Fan W."/>
            <person name="Wang G."/>
        </authorList>
    </citation>
    <scope>NUCLEOTIDE SEQUENCE</scope>
    <source>
        <strain evidence="8">12Hb</strain>
    </source>
</reference>
<keyword evidence="2" id="KW-0808">Transferase</keyword>
<dbReference type="PROSITE" id="PS00108">
    <property type="entry name" value="PROTEIN_KINASE_ST"/>
    <property type="match status" value="1"/>
</dbReference>
<keyword evidence="1" id="KW-0723">Serine/threonine-protein kinase</keyword>
<evidence type="ECO:0000256" key="4">
    <source>
        <dbReference type="ARBA" id="ARBA00022777"/>
    </source>
</evidence>
<dbReference type="GO" id="GO:0035556">
    <property type="term" value="P:intracellular signal transduction"/>
    <property type="evidence" value="ECO:0007669"/>
    <property type="project" value="TreeGrafter"/>
</dbReference>
<evidence type="ECO:0000256" key="3">
    <source>
        <dbReference type="ARBA" id="ARBA00022741"/>
    </source>
</evidence>
<gene>
    <name evidence="8" type="ORF">GE061_014715</name>
</gene>
<dbReference type="InterPro" id="IPR000719">
    <property type="entry name" value="Prot_kinase_dom"/>
</dbReference>
<comment type="caution">
    <text evidence="8">The sequence shown here is derived from an EMBL/GenBank/DDBJ whole genome shotgun (WGS) entry which is preliminary data.</text>
</comment>
<name>A0A8S9XIZ7_APOLU</name>
<evidence type="ECO:0000313" key="8">
    <source>
        <dbReference type="EMBL" id="KAF6208972.1"/>
    </source>
</evidence>
<dbReference type="PROSITE" id="PS50011">
    <property type="entry name" value="PROTEIN_KINASE_DOM"/>
    <property type="match status" value="1"/>
</dbReference>
<dbReference type="Gene3D" id="3.30.200.20">
    <property type="entry name" value="Phosphorylase Kinase, domain 1"/>
    <property type="match status" value="1"/>
</dbReference>
<dbReference type="OrthoDB" id="74764at2759"/>
<evidence type="ECO:0000256" key="5">
    <source>
        <dbReference type="ARBA" id="ARBA00022840"/>
    </source>
</evidence>
<dbReference type="InterPro" id="IPR008271">
    <property type="entry name" value="Ser/Thr_kinase_AS"/>
</dbReference>
<dbReference type="EMBL" id="WIXP02000006">
    <property type="protein sequence ID" value="KAF6208972.1"/>
    <property type="molecule type" value="Genomic_DNA"/>
</dbReference>
<feature type="domain" description="Protein kinase" evidence="7">
    <location>
        <begin position="49"/>
        <end position="307"/>
    </location>
</feature>
<evidence type="ECO:0000313" key="9">
    <source>
        <dbReference type="Proteomes" id="UP000466442"/>
    </source>
</evidence>
<feature type="compositionally biased region" description="Low complexity" evidence="6">
    <location>
        <begin position="497"/>
        <end position="507"/>
    </location>
</feature>
<dbReference type="GO" id="GO:0043065">
    <property type="term" value="P:positive regulation of apoptotic process"/>
    <property type="evidence" value="ECO:0007669"/>
    <property type="project" value="TreeGrafter"/>
</dbReference>
<keyword evidence="3" id="KW-0547">Nucleotide-binding</keyword>
<evidence type="ECO:0000256" key="6">
    <source>
        <dbReference type="SAM" id="MobiDB-lite"/>
    </source>
</evidence>
<evidence type="ECO:0000256" key="2">
    <source>
        <dbReference type="ARBA" id="ARBA00022679"/>
    </source>
</evidence>
<feature type="region of interest" description="Disordered" evidence="6">
    <location>
        <begin position="738"/>
        <end position="771"/>
    </location>
</feature>
<dbReference type="PANTHER" id="PTHR24342:SF12">
    <property type="entry name" value="DEATH-ASSOCIATED PROTEIN KINASE RELATED"/>
    <property type="match status" value="1"/>
</dbReference>
<evidence type="ECO:0000256" key="1">
    <source>
        <dbReference type="ARBA" id="ARBA00022527"/>
    </source>
</evidence>
<sequence>MIVYPPSPSGRCKRTVQWRHTNVQDGLVRTDPEMLNKLISTESLHKYYKLDPTPFAKGMFASVWRCKSIATGEVYAAKFSSRYRYGEDCTSEIYHEIALLSLCSPSPRIIKLHDVFQTQKELIIVMEYAPGGDMQTLIDDNLVPFEKDVVKYVQDVVEGLAYLHHRKIAHLDIKPQNLVMMGDFPDCDVKVCDFEISRVVLDGTEVHEILGTPEYVPPEILHYEPITLAADMWSLGVTTYVLLTGFSPFGGETDQETFLNISRAQVDFPDELFEDVSEDAKDFVRRLLLRNPRERMGSKQALKHPWLVKARKARQAGSKSRVESRIGCATCPSNNTNLKSYLSKSREALFEKVMSQGDLRKKTLIQQYNRTRRMCESQMSLCAREKHLRKESAMSRSREKLYGLKSLSKSQEVLSFYKSVLNLNDDVFKMNKEKETVAETDEEVLPSPSAETALHEDPTRDATGDGSTTGTGPEIEIGPEIGAARPDVEAPNPPLSPTSTEATTSESEISEEEDSVKDSESGDMRPRCWESPEPPEPTKPKTEEEEDEEEPKFTVAQLVSAYNKHQEVITKSSLEVTMRTQRFENKTGEVFPTGPNALRLFIPDIKIRKSKPKQKKRMPRKKTGLPPTPLDLSEELDTLEIEDEPRGADMPTTTVEAVEERLQPKTEEDEDVQDKISESLSDRLGVTAPPPKYMRAETSPEPKQDKQQKPPYYMSSYELKTTPMSSVAKTVELFNNFRPDRKSFSAPRSPPNTPAPEKTRRKSSPPTMKPF</sequence>
<keyword evidence="4" id="KW-0418">Kinase</keyword>
<dbReference type="InterPro" id="IPR011009">
    <property type="entry name" value="Kinase-like_dom_sf"/>
</dbReference>
<dbReference type="SMART" id="SM00220">
    <property type="entry name" value="S_TKc"/>
    <property type="match status" value="1"/>
</dbReference>
<keyword evidence="5" id="KW-0067">ATP-binding</keyword>
<dbReference type="GO" id="GO:0005524">
    <property type="term" value="F:ATP binding"/>
    <property type="evidence" value="ECO:0007669"/>
    <property type="project" value="UniProtKB-KW"/>
</dbReference>
<feature type="compositionally biased region" description="Basic and acidic residues" evidence="6">
    <location>
        <begin position="516"/>
        <end position="542"/>
    </location>
</feature>
<accession>A0A8S9XIZ7</accession>
<dbReference type="PANTHER" id="PTHR24342">
    <property type="entry name" value="SERINE/THREONINE-PROTEIN KINASE 17"/>
    <property type="match status" value="1"/>
</dbReference>
<feature type="region of interest" description="Disordered" evidence="6">
    <location>
        <begin position="602"/>
        <end position="724"/>
    </location>
</feature>
<keyword evidence="9" id="KW-1185">Reference proteome</keyword>
<organism evidence="8 9">
    <name type="scientific">Apolygus lucorum</name>
    <name type="common">Small green plant bug</name>
    <name type="synonym">Lygocoris lucorum</name>
    <dbReference type="NCBI Taxonomy" id="248454"/>
    <lineage>
        <taxon>Eukaryota</taxon>
        <taxon>Metazoa</taxon>
        <taxon>Ecdysozoa</taxon>
        <taxon>Arthropoda</taxon>
        <taxon>Hexapoda</taxon>
        <taxon>Insecta</taxon>
        <taxon>Pterygota</taxon>
        <taxon>Neoptera</taxon>
        <taxon>Paraneoptera</taxon>
        <taxon>Hemiptera</taxon>
        <taxon>Heteroptera</taxon>
        <taxon>Panheteroptera</taxon>
        <taxon>Cimicomorpha</taxon>
        <taxon>Miridae</taxon>
        <taxon>Mirini</taxon>
        <taxon>Apolygus</taxon>
    </lineage>
</organism>
<dbReference type="AlphaFoldDB" id="A0A8S9XIZ7"/>
<dbReference type="Pfam" id="PF00069">
    <property type="entry name" value="Pkinase"/>
    <property type="match status" value="1"/>
</dbReference>
<feature type="compositionally biased region" description="Acidic residues" evidence="6">
    <location>
        <begin position="632"/>
        <end position="643"/>
    </location>
</feature>
<dbReference type="GO" id="GO:0004674">
    <property type="term" value="F:protein serine/threonine kinase activity"/>
    <property type="evidence" value="ECO:0007669"/>
    <property type="project" value="UniProtKB-KW"/>
</dbReference>